<evidence type="ECO:0000256" key="8">
    <source>
        <dbReference type="RuleBase" id="RU363034"/>
    </source>
</evidence>
<feature type="signal peptide" evidence="9">
    <location>
        <begin position="1"/>
        <end position="23"/>
    </location>
</feature>
<gene>
    <name evidence="11" type="ORF">QYM36_000498</name>
</gene>
<dbReference type="PRINTS" id="PR00722">
    <property type="entry name" value="CHYMOTRYPSIN"/>
</dbReference>
<dbReference type="PROSITE" id="PS50240">
    <property type="entry name" value="TRYPSIN_DOM"/>
    <property type="match status" value="1"/>
</dbReference>
<keyword evidence="12" id="KW-1185">Reference proteome</keyword>
<keyword evidence="3 9" id="KW-0732">Signal</keyword>
<sequence>MASVVTMKVLIATLVSLAVAVSGENYVIPRLPLSFMLRRGVSLVPESKIVGGDPVNKGDVPWQVSLQRVGSFGNSHFCGGSILDADTILTAAHCTDGETPSRIVVVAGDHILSTEDGDEQVIEVASINENPDYNSRTFENDVCVLKLSSSINLGGNVQAVNLPAPMSDVDAGVMVSVSGWGTTSSGGSLSDVLRSVDVPVVSDDDCRGAYGANDVTDSMICAGDLDNGGVDSCQGDSGGPLYMGSTVIGIVSLGYGCAFAGYPGVYTQVSYFIDFINSV</sequence>
<dbReference type="Gene3D" id="2.40.10.10">
    <property type="entry name" value="Trypsin-like serine proteases"/>
    <property type="match status" value="1"/>
</dbReference>
<keyword evidence="2 8" id="KW-0645">Protease</keyword>
<evidence type="ECO:0000256" key="1">
    <source>
        <dbReference type="ARBA" id="ARBA00007664"/>
    </source>
</evidence>
<comment type="similarity">
    <text evidence="1">Belongs to the peptidase S1 family.</text>
</comment>
<evidence type="ECO:0000313" key="12">
    <source>
        <dbReference type="Proteomes" id="UP001187531"/>
    </source>
</evidence>
<dbReference type="InterPro" id="IPR033116">
    <property type="entry name" value="TRYPSIN_SER"/>
</dbReference>
<accession>A0AA88IF19</accession>
<dbReference type="PANTHER" id="PTHR24252">
    <property type="entry name" value="ACROSIN-RELATED"/>
    <property type="match status" value="1"/>
</dbReference>
<dbReference type="InterPro" id="IPR018114">
    <property type="entry name" value="TRYPSIN_HIS"/>
</dbReference>
<evidence type="ECO:0000256" key="6">
    <source>
        <dbReference type="ARBA" id="ARBA00023145"/>
    </source>
</evidence>
<evidence type="ECO:0000256" key="5">
    <source>
        <dbReference type="ARBA" id="ARBA00022825"/>
    </source>
</evidence>
<keyword evidence="7" id="KW-1015">Disulfide bond</keyword>
<dbReference type="FunFam" id="2.40.10.10:FF:000077">
    <property type="entry name" value="Predicted protein"/>
    <property type="match status" value="1"/>
</dbReference>
<dbReference type="InterPro" id="IPR001254">
    <property type="entry name" value="Trypsin_dom"/>
</dbReference>
<evidence type="ECO:0000256" key="9">
    <source>
        <dbReference type="SAM" id="SignalP"/>
    </source>
</evidence>
<comment type="caution">
    <text evidence="11">The sequence shown here is derived from an EMBL/GenBank/DDBJ whole genome shotgun (WGS) entry which is preliminary data.</text>
</comment>
<dbReference type="CDD" id="cd00190">
    <property type="entry name" value="Tryp_SPc"/>
    <property type="match status" value="1"/>
</dbReference>
<reference evidence="11" key="1">
    <citation type="submission" date="2023-07" db="EMBL/GenBank/DDBJ databases">
        <title>Chromosome-level genome assembly of Artemia franciscana.</title>
        <authorList>
            <person name="Jo E."/>
        </authorList>
    </citation>
    <scope>NUCLEOTIDE SEQUENCE</scope>
    <source>
        <tissue evidence="11">Whole body</tissue>
    </source>
</reference>
<organism evidence="11 12">
    <name type="scientific">Artemia franciscana</name>
    <name type="common">Brine shrimp</name>
    <name type="synonym">Artemia sanfranciscana</name>
    <dbReference type="NCBI Taxonomy" id="6661"/>
    <lineage>
        <taxon>Eukaryota</taxon>
        <taxon>Metazoa</taxon>
        <taxon>Ecdysozoa</taxon>
        <taxon>Arthropoda</taxon>
        <taxon>Crustacea</taxon>
        <taxon>Branchiopoda</taxon>
        <taxon>Anostraca</taxon>
        <taxon>Artemiidae</taxon>
        <taxon>Artemia</taxon>
    </lineage>
</organism>
<dbReference type="SUPFAM" id="SSF50494">
    <property type="entry name" value="Trypsin-like serine proteases"/>
    <property type="match status" value="1"/>
</dbReference>
<dbReference type="InterPro" id="IPR001314">
    <property type="entry name" value="Peptidase_S1A"/>
</dbReference>
<dbReference type="Pfam" id="PF00089">
    <property type="entry name" value="Trypsin"/>
    <property type="match status" value="1"/>
</dbReference>
<dbReference type="GO" id="GO:0006508">
    <property type="term" value="P:proteolysis"/>
    <property type="evidence" value="ECO:0007669"/>
    <property type="project" value="UniProtKB-KW"/>
</dbReference>
<dbReference type="GO" id="GO:0004252">
    <property type="term" value="F:serine-type endopeptidase activity"/>
    <property type="evidence" value="ECO:0007669"/>
    <property type="project" value="InterPro"/>
</dbReference>
<evidence type="ECO:0000256" key="7">
    <source>
        <dbReference type="ARBA" id="ARBA00023157"/>
    </source>
</evidence>
<keyword evidence="6" id="KW-0865">Zymogen</keyword>
<dbReference type="Proteomes" id="UP001187531">
    <property type="component" value="Unassembled WGS sequence"/>
</dbReference>
<name>A0AA88IF19_ARTSF</name>
<dbReference type="InterPro" id="IPR009003">
    <property type="entry name" value="Peptidase_S1_PA"/>
</dbReference>
<dbReference type="SMART" id="SM00020">
    <property type="entry name" value="Tryp_SPc"/>
    <property type="match status" value="1"/>
</dbReference>
<dbReference type="PROSITE" id="PS00134">
    <property type="entry name" value="TRYPSIN_HIS"/>
    <property type="match status" value="1"/>
</dbReference>
<evidence type="ECO:0000256" key="4">
    <source>
        <dbReference type="ARBA" id="ARBA00022801"/>
    </source>
</evidence>
<keyword evidence="5 8" id="KW-0720">Serine protease</keyword>
<dbReference type="AlphaFoldDB" id="A0AA88IF19"/>
<proteinExistence type="inferred from homology"/>
<evidence type="ECO:0000256" key="3">
    <source>
        <dbReference type="ARBA" id="ARBA00022729"/>
    </source>
</evidence>
<dbReference type="InterPro" id="IPR043504">
    <property type="entry name" value="Peptidase_S1_PA_chymotrypsin"/>
</dbReference>
<feature type="domain" description="Peptidase S1" evidence="10">
    <location>
        <begin position="49"/>
        <end position="279"/>
    </location>
</feature>
<feature type="chain" id="PRO_5041738540" description="Peptidase S1 domain-containing protein" evidence="9">
    <location>
        <begin position="24"/>
        <end position="279"/>
    </location>
</feature>
<protein>
    <recommendedName>
        <fullName evidence="10">Peptidase S1 domain-containing protein</fullName>
    </recommendedName>
</protein>
<evidence type="ECO:0000313" key="11">
    <source>
        <dbReference type="EMBL" id="KAK2726054.1"/>
    </source>
</evidence>
<dbReference type="PROSITE" id="PS00135">
    <property type="entry name" value="TRYPSIN_SER"/>
    <property type="match status" value="1"/>
</dbReference>
<evidence type="ECO:0000259" key="10">
    <source>
        <dbReference type="PROSITE" id="PS50240"/>
    </source>
</evidence>
<keyword evidence="4 8" id="KW-0378">Hydrolase</keyword>
<evidence type="ECO:0000256" key="2">
    <source>
        <dbReference type="ARBA" id="ARBA00022670"/>
    </source>
</evidence>
<dbReference type="EMBL" id="JAVRJZ010000002">
    <property type="protein sequence ID" value="KAK2726054.1"/>
    <property type="molecule type" value="Genomic_DNA"/>
</dbReference>
<dbReference type="PANTHER" id="PTHR24252:SF7">
    <property type="entry name" value="HYALIN"/>
    <property type="match status" value="1"/>
</dbReference>